<organism evidence="2 3">
    <name type="scientific">Klenkia brasiliensis</name>
    <dbReference type="NCBI Taxonomy" id="333142"/>
    <lineage>
        <taxon>Bacteria</taxon>
        <taxon>Bacillati</taxon>
        <taxon>Actinomycetota</taxon>
        <taxon>Actinomycetes</taxon>
        <taxon>Geodermatophilales</taxon>
        <taxon>Geodermatophilaceae</taxon>
        <taxon>Klenkia</taxon>
    </lineage>
</organism>
<evidence type="ECO:0000256" key="1">
    <source>
        <dbReference type="SAM" id="MobiDB-lite"/>
    </source>
</evidence>
<sequence>MRAGTVGKLLGLAGLAGVAATGVVLARDERQRRAYTADDVRARLHARAEAAAADDRAVAQDEPGSPMVEARDGISFLPRPTTRRGRLAQRVRRQLRHLPHWAQPRDRSTRAPSSGS</sequence>
<gene>
    <name evidence="2" type="ORF">SAMN05660324_2409</name>
</gene>
<dbReference type="Proteomes" id="UP000198863">
    <property type="component" value="Unassembled WGS sequence"/>
</dbReference>
<feature type="compositionally biased region" description="Basic and acidic residues" evidence="1">
    <location>
        <begin position="50"/>
        <end position="59"/>
    </location>
</feature>
<feature type="compositionally biased region" description="Basic residues" evidence="1">
    <location>
        <begin position="81"/>
        <end position="99"/>
    </location>
</feature>
<dbReference type="RefSeq" id="WP_091062700.1">
    <property type="nucleotide sequence ID" value="NZ_FNCF01000003.1"/>
</dbReference>
<keyword evidence="3" id="KW-1185">Reference proteome</keyword>
<dbReference type="AlphaFoldDB" id="A0A1G7TC70"/>
<evidence type="ECO:0000313" key="2">
    <source>
        <dbReference type="EMBL" id="SDG32898.1"/>
    </source>
</evidence>
<reference evidence="3" key="1">
    <citation type="submission" date="2016-10" db="EMBL/GenBank/DDBJ databases">
        <authorList>
            <person name="Varghese N."/>
            <person name="Submissions S."/>
        </authorList>
    </citation>
    <scope>NUCLEOTIDE SEQUENCE [LARGE SCALE GENOMIC DNA]</scope>
    <source>
        <strain evidence="3">DSM 44526</strain>
    </source>
</reference>
<evidence type="ECO:0000313" key="3">
    <source>
        <dbReference type="Proteomes" id="UP000198863"/>
    </source>
</evidence>
<name>A0A1G7TC70_9ACTN</name>
<accession>A0A1G7TC70</accession>
<protein>
    <submittedName>
        <fullName evidence="2">Uncharacterized protein</fullName>
    </submittedName>
</protein>
<proteinExistence type="predicted"/>
<feature type="region of interest" description="Disordered" evidence="1">
    <location>
        <begin position="50"/>
        <end position="116"/>
    </location>
</feature>
<dbReference type="EMBL" id="FNCF01000003">
    <property type="protein sequence ID" value="SDG32898.1"/>
    <property type="molecule type" value="Genomic_DNA"/>
</dbReference>